<dbReference type="InterPro" id="IPR036724">
    <property type="entry name" value="Cobalamin-bd_sf"/>
</dbReference>
<dbReference type="GO" id="GO:0046872">
    <property type="term" value="F:metal ion binding"/>
    <property type="evidence" value="ECO:0007669"/>
    <property type="project" value="UniProtKB-KW"/>
</dbReference>
<keyword evidence="9" id="KW-1185">Reference proteome</keyword>
<evidence type="ECO:0000313" key="8">
    <source>
        <dbReference type="EMBL" id="TWT89821.1"/>
    </source>
</evidence>
<dbReference type="InterPro" id="IPR006158">
    <property type="entry name" value="Cobalamin-bd"/>
</dbReference>
<dbReference type="GO" id="GO:0051539">
    <property type="term" value="F:4 iron, 4 sulfur cluster binding"/>
    <property type="evidence" value="ECO:0007669"/>
    <property type="project" value="UniProtKB-KW"/>
</dbReference>
<dbReference type="EC" id="2.-.-.-" evidence="8"/>
<dbReference type="RefSeq" id="WP_146395826.1">
    <property type="nucleotide sequence ID" value="NZ_SJPQ01000001.1"/>
</dbReference>
<reference evidence="8 9" key="1">
    <citation type="submission" date="2019-02" db="EMBL/GenBank/DDBJ databases">
        <title>Deep-cultivation of Planctomycetes and their phenomic and genomic characterization uncovers novel biology.</title>
        <authorList>
            <person name="Wiegand S."/>
            <person name="Jogler M."/>
            <person name="Boedeker C."/>
            <person name="Pinto D."/>
            <person name="Vollmers J."/>
            <person name="Rivas-Marin E."/>
            <person name="Kohn T."/>
            <person name="Peeters S.H."/>
            <person name="Heuer A."/>
            <person name="Rast P."/>
            <person name="Oberbeckmann S."/>
            <person name="Bunk B."/>
            <person name="Jeske O."/>
            <person name="Meyerdierks A."/>
            <person name="Storesund J.E."/>
            <person name="Kallscheuer N."/>
            <person name="Luecker S."/>
            <person name="Lage O.M."/>
            <person name="Pohl T."/>
            <person name="Merkel B.J."/>
            <person name="Hornburger P."/>
            <person name="Mueller R.-W."/>
            <person name="Bruemmer F."/>
            <person name="Labrenz M."/>
            <person name="Spormann A.M."/>
            <person name="Op Den Camp H."/>
            <person name="Overmann J."/>
            <person name="Amann R."/>
            <person name="Jetten M.S.M."/>
            <person name="Mascher T."/>
            <person name="Medema M.H."/>
            <person name="Devos D.P."/>
            <person name="Kaster A.-K."/>
            <person name="Ovreas L."/>
            <person name="Rohde M."/>
            <person name="Galperin M.Y."/>
            <person name="Jogler C."/>
        </authorList>
    </citation>
    <scope>NUCLEOTIDE SEQUENCE [LARGE SCALE GENOMIC DNA]</scope>
    <source>
        <strain evidence="8 9">Mal64</strain>
    </source>
</reference>
<keyword evidence="8" id="KW-0689">Ribosomal protein</keyword>
<evidence type="ECO:0000259" key="7">
    <source>
        <dbReference type="PROSITE" id="PS51918"/>
    </source>
</evidence>
<dbReference type="Pfam" id="PF04055">
    <property type="entry name" value="Radical_SAM"/>
    <property type="match status" value="1"/>
</dbReference>
<dbReference type="SFLD" id="SFLDG01082">
    <property type="entry name" value="B12-binding_domain_containing"/>
    <property type="match status" value="1"/>
</dbReference>
<dbReference type="SFLD" id="SFLDG01123">
    <property type="entry name" value="methyltransferase_(Class_B)"/>
    <property type="match status" value="1"/>
</dbReference>
<dbReference type="Pfam" id="PF02310">
    <property type="entry name" value="B12-binding"/>
    <property type="match status" value="1"/>
</dbReference>
<dbReference type="Gene3D" id="3.80.30.20">
    <property type="entry name" value="tm_1862 like domain"/>
    <property type="match status" value="1"/>
</dbReference>
<dbReference type="OrthoDB" id="9801424at2"/>
<dbReference type="Gene3D" id="3.40.50.280">
    <property type="entry name" value="Cobalamin-binding domain"/>
    <property type="match status" value="1"/>
</dbReference>
<dbReference type="EMBL" id="SJPQ01000001">
    <property type="protein sequence ID" value="TWT89821.1"/>
    <property type="molecule type" value="Genomic_DNA"/>
</dbReference>
<dbReference type="SFLD" id="SFLDS00029">
    <property type="entry name" value="Radical_SAM"/>
    <property type="match status" value="1"/>
</dbReference>
<organism evidence="8 9">
    <name type="scientific">Pseudobythopirellula maris</name>
    <dbReference type="NCBI Taxonomy" id="2527991"/>
    <lineage>
        <taxon>Bacteria</taxon>
        <taxon>Pseudomonadati</taxon>
        <taxon>Planctomycetota</taxon>
        <taxon>Planctomycetia</taxon>
        <taxon>Pirellulales</taxon>
        <taxon>Lacipirellulaceae</taxon>
        <taxon>Pseudobythopirellula</taxon>
    </lineage>
</organism>
<evidence type="ECO:0000256" key="3">
    <source>
        <dbReference type="ARBA" id="ARBA00022723"/>
    </source>
</evidence>
<keyword evidence="5" id="KW-0411">Iron-sulfur</keyword>
<evidence type="ECO:0000259" key="6">
    <source>
        <dbReference type="PROSITE" id="PS51332"/>
    </source>
</evidence>
<evidence type="ECO:0000313" key="9">
    <source>
        <dbReference type="Proteomes" id="UP000315440"/>
    </source>
</evidence>
<dbReference type="Proteomes" id="UP000315440">
    <property type="component" value="Unassembled WGS sequence"/>
</dbReference>
<dbReference type="InterPro" id="IPR023404">
    <property type="entry name" value="rSAM_horseshoe"/>
</dbReference>
<accession>A0A5C5ZSR8</accession>
<comment type="caution">
    <text evidence="8">The sequence shown here is derived from an EMBL/GenBank/DDBJ whole genome shotgun (WGS) entry which is preliminary data.</text>
</comment>
<feature type="domain" description="B12-binding" evidence="6">
    <location>
        <begin position="58"/>
        <end position="195"/>
    </location>
</feature>
<feature type="domain" description="Radical SAM core" evidence="7">
    <location>
        <begin position="230"/>
        <end position="451"/>
    </location>
</feature>
<dbReference type="SUPFAM" id="SSF52242">
    <property type="entry name" value="Cobalamin (vitamin B12)-binding domain"/>
    <property type="match status" value="1"/>
</dbReference>
<dbReference type="InterPro" id="IPR006638">
    <property type="entry name" value="Elp3/MiaA/NifB-like_rSAM"/>
</dbReference>
<proteinExistence type="predicted"/>
<evidence type="ECO:0000256" key="2">
    <source>
        <dbReference type="ARBA" id="ARBA00022691"/>
    </source>
</evidence>
<keyword evidence="2" id="KW-0949">S-adenosyl-L-methionine</keyword>
<evidence type="ECO:0000256" key="5">
    <source>
        <dbReference type="ARBA" id="ARBA00023014"/>
    </source>
</evidence>
<dbReference type="InterPro" id="IPR034466">
    <property type="entry name" value="Methyltransferase_Class_B"/>
</dbReference>
<gene>
    <name evidence="8" type="primary">rimO_1</name>
    <name evidence="8" type="ORF">Mal64_02010</name>
</gene>
<dbReference type="GO" id="GO:0005840">
    <property type="term" value="C:ribosome"/>
    <property type="evidence" value="ECO:0007669"/>
    <property type="project" value="UniProtKB-KW"/>
</dbReference>
<protein>
    <submittedName>
        <fullName evidence="8">Ribosomal protein S12 methylthiotransferase RimO</fullName>
        <ecNumber evidence="8">2.-.-.-</ecNumber>
    </submittedName>
</protein>
<dbReference type="PROSITE" id="PS51918">
    <property type="entry name" value="RADICAL_SAM"/>
    <property type="match status" value="1"/>
</dbReference>
<dbReference type="GO" id="GO:0031419">
    <property type="term" value="F:cobalamin binding"/>
    <property type="evidence" value="ECO:0007669"/>
    <property type="project" value="InterPro"/>
</dbReference>
<comment type="cofactor">
    <cofactor evidence="1">
        <name>[4Fe-4S] cluster</name>
        <dbReference type="ChEBI" id="CHEBI:49883"/>
    </cofactor>
</comment>
<sequence length="528" mass="59208">MAIELNIIDATGSGCSSGSCETDVAPAPLAPTTAKGRLAAQQLAAINPEGPIDWRFRRMLSLTPAYPGRWFGGVRPPVGISYVEEFVASRGVDTAGIDMNTTRRKKELFRKIEEFKPDVVGVTMMTYQYMSTYDLIDELKARYPHLKFVLGGPHVSALEAGVLDQCQSVDYAIAGEGEIPMLQLCQGAPPESIAGLHYRDGESVKSGPPRELVQDLDQFPYPRFKSYDLSKYTNEVEISTSRGCPHKCIFCSVPNIMGKQIRYRSAKSVGDEMEHFYKLGIRSFQFGDDNFLANRHRIKELMHEIESRNFEGAVLRCGQGIRADLINEQVLVAMKRAGFKQLGIGVESGSDRIMAIICKHLTVEQVDKAVGLACEQGFDVTLLFVYGTPGETLEDVQKSIDLAKKHPVMKAFFFNLVPFPGTALSDWVNENAALLGPFEHMFNREDEWKLRSQPFFETPEMPTADRHKALKMTVRASQDIQVATLKRKLKRFGVLGDVAAQAARFNTLERLFVRNRTFRRLLDRVMFN</sequence>
<evidence type="ECO:0000256" key="4">
    <source>
        <dbReference type="ARBA" id="ARBA00023004"/>
    </source>
</evidence>
<keyword evidence="3" id="KW-0479">Metal-binding</keyword>
<dbReference type="GO" id="GO:0016740">
    <property type="term" value="F:transferase activity"/>
    <property type="evidence" value="ECO:0007669"/>
    <property type="project" value="UniProtKB-KW"/>
</dbReference>
<dbReference type="InterPro" id="IPR007197">
    <property type="entry name" value="rSAM"/>
</dbReference>
<dbReference type="AlphaFoldDB" id="A0A5C5ZSR8"/>
<name>A0A5C5ZSR8_9BACT</name>
<evidence type="ECO:0000256" key="1">
    <source>
        <dbReference type="ARBA" id="ARBA00001966"/>
    </source>
</evidence>
<dbReference type="SMART" id="SM00729">
    <property type="entry name" value="Elp3"/>
    <property type="match status" value="1"/>
</dbReference>
<dbReference type="SUPFAM" id="SSF102114">
    <property type="entry name" value="Radical SAM enzymes"/>
    <property type="match status" value="1"/>
</dbReference>
<dbReference type="InterPro" id="IPR051198">
    <property type="entry name" value="BchE-like"/>
</dbReference>
<keyword evidence="8" id="KW-0687">Ribonucleoprotein</keyword>
<dbReference type="InterPro" id="IPR058240">
    <property type="entry name" value="rSAM_sf"/>
</dbReference>
<dbReference type="CDD" id="cd01335">
    <property type="entry name" value="Radical_SAM"/>
    <property type="match status" value="1"/>
</dbReference>
<keyword evidence="4" id="KW-0408">Iron</keyword>
<dbReference type="PROSITE" id="PS51332">
    <property type="entry name" value="B12_BINDING"/>
    <property type="match status" value="1"/>
</dbReference>
<dbReference type="PANTHER" id="PTHR43409">
    <property type="entry name" value="ANAEROBIC MAGNESIUM-PROTOPORPHYRIN IX MONOMETHYL ESTER CYCLASE-RELATED"/>
    <property type="match status" value="1"/>
</dbReference>
<dbReference type="CDD" id="cd02068">
    <property type="entry name" value="radical_SAM_B12_BD"/>
    <property type="match status" value="1"/>
</dbReference>
<keyword evidence="8" id="KW-0808">Transferase</keyword>